<gene>
    <name evidence="3" type="ORF">FBQ73_22595</name>
</gene>
<dbReference type="GO" id="GO:0006508">
    <property type="term" value="P:proteolysis"/>
    <property type="evidence" value="ECO:0007669"/>
    <property type="project" value="InterPro"/>
</dbReference>
<dbReference type="PANTHER" id="PTHR48104:SF30">
    <property type="entry name" value="METACASPASE-1"/>
    <property type="match status" value="1"/>
</dbReference>
<accession>A0A6C1K982</accession>
<comment type="caution">
    <text evidence="3">The sequence shown here is derived from an EMBL/GenBank/DDBJ whole genome shotgun (WGS) entry which is preliminary data.</text>
</comment>
<evidence type="ECO:0000313" key="4">
    <source>
        <dbReference type="Proteomes" id="UP000305131"/>
    </source>
</evidence>
<dbReference type="SUPFAM" id="SSF52129">
    <property type="entry name" value="Caspase-like"/>
    <property type="match status" value="1"/>
</dbReference>
<proteinExistence type="predicted"/>
<organism evidence="3 4">
    <name type="scientific">Xanthobacter autotrophicus</name>
    <dbReference type="NCBI Taxonomy" id="280"/>
    <lineage>
        <taxon>Bacteria</taxon>
        <taxon>Pseudomonadati</taxon>
        <taxon>Pseudomonadota</taxon>
        <taxon>Alphaproteobacteria</taxon>
        <taxon>Hyphomicrobiales</taxon>
        <taxon>Xanthobacteraceae</taxon>
        <taxon>Xanthobacter</taxon>
    </lineage>
</organism>
<feature type="region of interest" description="Disordered" evidence="1">
    <location>
        <begin position="467"/>
        <end position="491"/>
    </location>
</feature>
<dbReference type="PANTHER" id="PTHR48104">
    <property type="entry name" value="METACASPASE-4"/>
    <property type="match status" value="1"/>
</dbReference>
<dbReference type="AlphaFoldDB" id="A0A6C1K982"/>
<name>A0A6C1K982_XANAU</name>
<dbReference type="OrthoDB" id="5489622at2"/>
<reference evidence="3 4" key="1">
    <citation type="submission" date="2019-05" db="EMBL/GenBank/DDBJ databases">
        <authorList>
            <person name="Zhou X."/>
        </authorList>
    </citation>
    <scope>NUCLEOTIDE SEQUENCE [LARGE SCALE GENOMIC DNA]</scope>
    <source>
        <strain evidence="3 4">DSM 432</strain>
    </source>
</reference>
<dbReference type="EMBL" id="VAUP01000042">
    <property type="protein sequence ID" value="TLX40828.1"/>
    <property type="molecule type" value="Genomic_DNA"/>
</dbReference>
<sequence>MACGNSPPAGADGAPQGKGSLSGHISTAYSRRDPGGRPCRGMRGVADISSRHPVRRRRIPCASQGYALWRPVVHRRAGCLLAAVVLGLGLFGPQLAAARNLALLVGVADYDEPKIRALSGPRNDVILLWRHLSRHGFNADDITVLAEGLPQAAEVPRPEAAPTRAAIMDGLARLAERAGPGDMVLFHFSGHGTTQPEAAPDDGAVPEAGGRDQVLLPKDAGLYDPAARTIRNAIIDNELGAALDRIRTKGATVFVVVDACHAGTVTRSADMARGVDAAALGAPQEVTGAAASAPSHRPVRVPQRGGTLRSAGAQAPAETGALVAFFAVDSWTPALERAYPAPAAGLIEKPGADGAAQATFGVFSWHLLRVLDSGRAATFRDLAQMISLDMAAAAQLAHAPLPVFEGDLDRSLPGATTTGPRRFATRREGEDLVIEAGALQGFDEGAEIALFDGPLADALPLGRTRLPGTGAGESRVPLADLPPGSATRSGKGLWAQMERPGVAFRFRVANVELPEAAQAIARALAPGEGTPAIGVELVVPGQPADLNLHLVGGRLWLVPDGGRLVQDPQAYGRSFSIPADADPALLRNAVWVFARAANLVRLASVVDMGGSATSGDVEISLDLIRETDGAQLADPRRRCTQAARPSAPVSVDSGVAAPLAHCDTARLTIANRSERDIDLGIFFLDPLGGIDVPVRGWRQSGCVTTLPARASGPLVVRTTLTTWGKDGPSQIGLHRILVFALPRAGGIPPSLCHLLQRDVASASAGTLRGTGQRGFLDLLGRAALVAPGLRAANPFDAEDGAAGTVVVRQFSLDLLPPEASR</sequence>
<dbReference type="Pfam" id="PF00656">
    <property type="entry name" value="Peptidase_C14"/>
    <property type="match status" value="1"/>
</dbReference>
<dbReference type="Proteomes" id="UP000305131">
    <property type="component" value="Unassembled WGS sequence"/>
</dbReference>
<feature type="region of interest" description="Disordered" evidence="1">
    <location>
        <begin position="287"/>
        <end position="307"/>
    </location>
</feature>
<protein>
    <submittedName>
        <fullName evidence="3">Caspase family protein</fullName>
    </submittedName>
</protein>
<dbReference type="InterPro" id="IPR011600">
    <property type="entry name" value="Pept_C14_caspase"/>
</dbReference>
<evidence type="ECO:0000313" key="3">
    <source>
        <dbReference type="EMBL" id="TLX40828.1"/>
    </source>
</evidence>
<feature type="region of interest" description="Disordered" evidence="1">
    <location>
        <begin position="1"/>
        <end position="44"/>
    </location>
</feature>
<dbReference type="Gene3D" id="3.40.50.1460">
    <property type="match status" value="1"/>
</dbReference>
<dbReference type="GO" id="GO:0005737">
    <property type="term" value="C:cytoplasm"/>
    <property type="evidence" value="ECO:0007669"/>
    <property type="project" value="TreeGrafter"/>
</dbReference>
<feature type="domain" description="Peptidase C14 caspase" evidence="2">
    <location>
        <begin position="99"/>
        <end position="390"/>
    </location>
</feature>
<dbReference type="GO" id="GO:0004197">
    <property type="term" value="F:cysteine-type endopeptidase activity"/>
    <property type="evidence" value="ECO:0007669"/>
    <property type="project" value="InterPro"/>
</dbReference>
<evidence type="ECO:0000259" key="2">
    <source>
        <dbReference type="Pfam" id="PF00656"/>
    </source>
</evidence>
<dbReference type="InterPro" id="IPR029030">
    <property type="entry name" value="Caspase-like_dom_sf"/>
</dbReference>
<evidence type="ECO:0000256" key="1">
    <source>
        <dbReference type="SAM" id="MobiDB-lite"/>
    </source>
</evidence>
<dbReference type="InterPro" id="IPR050452">
    <property type="entry name" value="Metacaspase"/>
</dbReference>